<dbReference type="GO" id="GO:0008270">
    <property type="term" value="F:zinc ion binding"/>
    <property type="evidence" value="ECO:0007669"/>
    <property type="project" value="InterPro"/>
</dbReference>
<evidence type="ECO:0000256" key="9">
    <source>
        <dbReference type="ARBA" id="ARBA00023049"/>
    </source>
</evidence>
<feature type="non-terminal residue" evidence="14">
    <location>
        <position position="699"/>
    </location>
</feature>
<protein>
    <recommendedName>
        <fullName evidence="16">Aminopeptidase</fullName>
    </recommendedName>
</protein>
<dbReference type="PRINTS" id="PR00756">
    <property type="entry name" value="ALADIPTASE"/>
</dbReference>
<dbReference type="InterPro" id="IPR001930">
    <property type="entry name" value="Peptidase_M1"/>
</dbReference>
<dbReference type="GO" id="GO:0006508">
    <property type="term" value="P:proteolysis"/>
    <property type="evidence" value="ECO:0007669"/>
    <property type="project" value="UniProtKB-KW"/>
</dbReference>
<evidence type="ECO:0000256" key="10">
    <source>
        <dbReference type="ARBA" id="ARBA00023288"/>
    </source>
</evidence>
<evidence type="ECO:0000313" key="14">
    <source>
        <dbReference type="EMBL" id="PNF41265.1"/>
    </source>
</evidence>
<keyword evidence="4" id="KW-0336">GPI-anchor</keyword>
<keyword evidence="6" id="KW-0479">Metal-binding</keyword>
<evidence type="ECO:0000256" key="1">
    <source>
        <dbReference type="ARBA" id="ARBA00001947"/>
    </source>
</evidence>
<dbReference type="Pfam" id="PF11838">
    <property type="entry name" value="ERAP1_C"/>
    <property type="match status" value="1"/>
</dbReference>
<dbReference type="OrthoDB" id="8182982at2759"/>
<keyword evidence="10" id="KW-0449">Lipoprotein</keyword>
<accession>A0A2J7RK98</accession>
<feature type="domain" description="Peptidase M1 membrane alanine aminopeptidase" evidence="11">
    <location>
        <begin position="149"/>
        <end position="345"/>
    </location>
</feature>
<dbReference type="Proteomes" id="UP000235965">
    <property type="component" value="Unassembled WGS sequence"/>
</dbReference>
<evidence type="ECO:0008006" key="16">
    <source>
        <dbReference type="Google" id="ProtNLM"/>
    </source>
</evidence>
<evidence type="ECO:0000256" key="5">
    <source>
        <dbReference type="ARBA" id="ARBA00022670"/>
    </source>
</evidence>
<evidence type="ECO:0000313" key="15">
    <source>
        <dbReference type="Proteomes" id="UP000235965"/>
    </source>
</evidence>
<gene>
    <name evidence="14" type="ORF">B7P43_G01487</name>
</gene>
<dbReference type="GO" id="GO:0005615">
    <property type="term" value="C:extracellular space"/>
    <property type="evidence" value="ECO:0007669"/>
    <property type="project" value="TreeGrafter"/>
</dbReference>
<dbReference type="Gene3D" id="2.60.40.1910">
    <property type="match status" value="1"/>
</dbReference>
<evidence type="ECO:0000259" key="12">
    <source>
        <dbReference type="Pfam" id="PF11838"/>
    </source>
</evidence>
<dbReference type="Gene3D" id="1.25.50.20">
    <property type="match status" value="1"/>
</dbReference>
<dbReference type="InterPro" id="IPR050344">
    <property type="entry name" value="Peptidase_M1_aminopeptidases"/>
</dbReference>
<evidence type="ECO:0000256" key="2">
    <source>
        <dbReference type="ARBA" id="ARBA00004609"/>
    </source>
</evidence>
<dbReference type="EMBL" id="NEVH01002981">
    <property type="protein sequence ID" value="PNF41265.1"/>
    <property type="molecule type" value="Genomic_DNA"/>
</dbReference>
<evidence type="ECO:0000259" key="13">
    <source>
        <dbReference type="Pfam" id="PF17900"/>
    </source>
</evidence>
<name>A0A2J7RK98_9NEOP</name>
<comment type="similarity">
    <text evidence="3">Belongs to the peptidase M1 family.</text>
</comment>
<keyword evidence="4" id="KW-0325">Glycoprotein</keyword>
<dbReference type="Pfam" id="PF01433">
    <property type="entry name" value="Peptidase_M1"/>
    <property type="match status" value="1"/>
</dbReference>
<keyword evidence="15" id="KW-1185">Reference proteome</keyword>
<dbReference type="Pfam" id="PF17900">
    <property type="entry name" value="Peptidase_M1_N"/>
    <property type="match status" value="1"/>
</dbReference>
<comment type="caution">
    <text evidence="14">The sequence shown here is derived from an EMBL/GenBank/DDBJ whole genome shotgun (WGS) entry which is preliminary data.</text>
</comment>
<keyword evidence="5" id="KW-0645">Protease</keyword>
<evidence type="ECO:0000256" key="7">
    <source>
        <dbReference type="ARBA" id="ARBA00022801"/>
    </source>
</evidence>
<dbReference type="PANTHER" id="PTHR11533:SF18">
    <property type="entry name" value="FI02158P"/>
    <property type="match status" value="1"/>
</dbReference>
<dbReference type="Gene3D" id="1.10.390.10">
    <property type="entry name" value="Neutral Protease Domain 2"/>
    <property type="match status" value="1"/>
</dbReference>
<dbReference type="GO" id="GO:0098552">
    <property type="term" value="C:side of membrane"/>
    <property type="evidence" value="ECO:0007669"/>
    <property type="project" value="UniProtKB-KW"/>
</dbReference>
<dbReference type="AlphaFoldDB" id="A0A2J7RK98"/>
<dbReference type="SUPFAM" id="SSF63737">
    <property type="entry name" value="Leukotriene A4 hydrolase N-terminal domain"/>
    <property type="match status" value="1"/>
</dbReference>
<evidence type="ECO:0000259" key="11">
    <source>
        <dbReference type="Pfam" id="PF01433"/>
    </source>
</evidence>
<feature type="domain" description="ERAP1-like C-terminal" evidence="12">
    <location>
        <begin position="429"/>
        <end position="698"/>
    </location>
</feature>
<dbReference type="InterPro" id="IPR045357">
    <property type="entry name" value="Aminopeptidase_N-like_N"/>
</dbReference>
<dbReference type="Gene3D" id="2.60.40.1730">
    <property type="entry name" value="tricorn interacting facor f3 domain"/>
    <property type="match status" value="1"/>
</dbReference>
<evidence type="ECO:0000256" key="6">
    <source>
        <dbReference type="ARBA" id="ARBA00022723"/>
    </source>
</evidence>
<dbReference type="InterPro" id="IPR042097">
    <property type="entry name" value="Aminopeptidase_N-like_N_sf"/>
</dbReference>
<sequence>MVYQLDLSFTGTLTSDTTQGFFRASYQLHRTKEERWFAATKMAPSNARLVFPCFDEPELKASFEISVARTSRMTALSNMPVRSIDEMRNETEWSWVHFQETPLMSTFSVAVVLLDLETISTHAKGGVRVSVFARPSFLSQVQDVLRKACLMLEFMENYLTVPFPLPKLDLVALPYYSDPEPADLWGLIILKESDFVNEEGLSWRLAVEVAQQWLGHLATPAWWNDSRIKKALANYVASMAAEQDKLNWNPVTGYSLYYEYSKRHPYAGLGSQEEYIKVTRLQWLLRMLNYTLTEATFRDGLRTFVQGKKFKTFNEDELWEALTSQAREDMTLEESISVQEIVKSWVTKDRFPVVTVARDYQDNSASVEQHVFLKDRPQDMCERDSLLWCIPLIYMTADNLDVSAPRDPVVWMKEERYININNLPGPDFFIIVNPDEIGMFMVNYDQQNWALLLDYLRGPGPQIPPATRAKLLHDAWNLAYGGELDMATALNMTLFLERETDPIVWEVMFTMIDHLGRRISGTDAGLKFEEYARFLLARLVESLGAPQPDDCSEKTELRSRARVCLCQLGHQPCVVDARDAYSKWMQAEDPDAGNLVPDPYLCTVFQWGTMEEWEFGLKRVIRFPSDRRQSERHYLLKTLAGCPRQEEKVERILNVTLLEDGNNFTDSDIRLVLNMLTGRSTGYTTLFHFLSQNWEQLRE</sequence>
<reference evidence="14 15" key="1">
    <citation type="submission" date="2017-12" db="EMBL/GenBank/DDBJ databases">
        <title>Hemimetabolous genomes reveal molecular basis of termite eusociality.</title>
        <authorList>
            <person name="Harrison M.C."/>
            <person name="Jongepier E."/>
            <person name="Robertson H.M."/>
            <person name="Arning N."/>
            <person name="Bitard-Feildel T."/>
            <person name="Chao H."/>
            <person name="Childers C.P."/>
            <person name="Dinh H."/>
            <person name="Doddapaneni H."/>
            <person name="Dugan S."/>
            <person name="Gowin J."/>
            <person name="Greiner C."/>
            <person name="Han Y."/>
            <person name="Hu H."/>
            <person name="Hughes D.S.T."/>
            <person name="Huylmans A.-K."/>
            <person name="Kemena C."/>
            <person name="Kremer L.P.M."/>
            <person name="Lee S.L."/>
            <person name="Lopez-Ezquerra A."/>
            <person name="Mallet L."/>
            <person name="Monroy-Kuhn J.M."/>
            <person name="Moser A."/>
            <person name="Murali S.C."/>
            <person name="Muzny D.M."/>
            <person name="Otani S."/>
            <person name="Piulachs M.-D."/>
            <person name="Poelchau M."/>
            <person name="Qu J."/>
            <person name="Schaub F."/>
            <person name="Wada-Katsumata A."/>
            <person name="Worley K.C."/>
            <person name="Xie Q."/>
            <person name="Ylla G."/>
            <person name="Poulsen M."/>
            <person name="Gibbs R.A."/>
            <person name="Schal C."/>
            <person name="Richards S."/>
            <person name="Belles X."/>
            <person name="Korb J."/>
            <person name="Bornberg-Bauer E."/>
        </authorList>
    </citation>
    <scope>NUCLEOTIDE SEQUENCE [LARGE SCALE GENOMIC DNA]</scope>
    <source>
        <tissue evidence="14">Whole body</tissue>
    </source>
</reference>
<comment type="cofactor">
    <cofactor evidence="1">
        <name>Zn(2+)</name>
        <dbReference type="ChEBI" id="CHEBI:29105"/>
    </cofactor>
</comment>
<dbReference type="GO" id="GO:0008237">
    <property type="term" value="F:metallopeptidase activity"/>
    <property type="evidence" value="ECO:0007669"/>
    <property type="project" value="UniProtKB-KW"/>
</dbReference>
<dbReference type="GO" id="GO:0005737">
    <property type="term" value="C:cytoplasm"/>
    <property type="evidence" value="ECO:0007669"/>
    <property type="project" value="TreeGrafter"/>
</dbReference>
<evidence type="ECO:0000256" key="8">
    <source>
        <dbReference type="ARBA" id="ARBA00022833"/>
    </source>
</evidence>
<proteinExistence type="inferred from homology"/>
<keyword evidence="4" id="KW-0472">Membrane</keyword>
<dbReference type="InterPro" id="IPR014782">
    <property type="entry name" value="Peptidase_M1_dom"/>
</dbReference>
<dbReference type="PANTHER" id="PTHR11533">
    <property type="entry name" value="PROTEASE M1 ZINC METALLOPROTEASE"/>
    <property type="match status" value="1"/>
</dbReference>
<keyword evidence="9" id="KW-0482">Metalloprotease</keyword>
<keyword evidence="8" id="KW-0862">Zinc</keyword>
<organism evidence="14 15">
    <name type="scientific">Cryptotermes secundus</name>
    <dbReference type="NCBI Taxonomy" id="105785"/>
    <lineage>
        <taxon>Eukaryota</taxon>
        <taxon>Metazoa</taxon>
        <taxon>Ecdysozoa</taxon>
        <taxon>Arthropoda</taxon>
        <taxon>Hexapoda</taxon>
        <taxon>Insecta</taxon>
        <taxon>Pterygota</taxon>
        <taxon>Neoptera</taxon>
        <taxon>Polyneoptera</taxon>
        <taxon>Dictyoptera</taxon>
        <taxon>Blattodea</taxon>
        <taxon>Blattoidea</taxon>
        <taxon>Termitoidae</taxon>
        <taxon>Kalotermitidae</taxon>
        <taxon>Cryptotermitinae</taxon>
        <taxon>Cryptotermes</taxon>
    </lineage>
</organism>
<dbReference type="InterPro" id="IPR027268">
    <property type="entry name" value="Peptidase_M4/M1_CTD_sf"/>
</dbReference>
<dbReference type="InterPro" id="IPR024571">
    <property type="entry name" value="ERAP1-like_C_dom"/>
</dbReference>
<evidence type="ECO:0000256" key="4">
    <source>
        <dbReference type="ARBA" id="ARBA00022622"/>
    </source>
</evidence>
<keyword evidence="7" id="KW-0378">Hydrolase</keyword>
<feature type="domain" description="Aminopeptidase N-like N-terminal" evidence="13">
    <location>
        <begin position="3"/>
        <end position="107"/>
    </location>
</feature>
<dbReference type="GO" id="GO:0005886">
    <property type="term" value="C:plasma membrane"/>
    <property type="evidence" value="ECO:0007669"/>
    <property type="project" value="UniProtKB-SubCell"/>
</dbReference>
<evidence type="ECO:0000256" key="3">
    <source>
        <dbReference type="ARBA" id="ARBA00010136"/>
    </source>
</evidence>
<dbReference type="SUPFAM" id="SSF55486">
    <property type="entry name" value="Metalloproteases ('zincins'), catalytic domain"/>
    <property type="match status" value="1"/>
</dbReference>
<comment type="subcellular location">
    <subcellularLocation>
        <location evidence="2">Cell membrane</location>
        <topology evidence="2">Lipid-anchor</topology>
        <topology evidence="2">GPI-anchor</topology>
    </subcellularLocation>
</comment>